<keyword evidence="9" id="KW-0539">Nucleus</keyword>
<comment type="subcellular location">
    <subcellularLocation>
        <location evidence="1">Nucleus</location>
    </subcellularLocation>
</comment>
<reference evidence="12" key="1">
    <citation type="submission" date="2025-08" db="UniProtKB">
        <authorList>
            <consortium name="Ensembl"/>
        </authorList>
    </citation>
    <scope>IDENTIFICATION</scope>
</reference>
<evidence type="ECO:0000313" key="12">
    <source>
        <dbReference type="Ensembl" id="ENSLLEP00000031473.1"/>
    </source>
</evidence>
<evidence type="ECO:0000256" key="9">
    <source>
        <dbReference type="ARBA" id="ARBA00023242"/>
    </source>
</evidence>
<dbReference type="Gene3D" id="6.10.140.1020">
    <property type="match status" value="1"/>
</dbReference>
<sequence length="243" mass="27616">MQFSPSHKLINTAKEETIPLMCNMEIHSLDSSSLCAAESYIGSPDAQNNITTKQPMSASLRERLKKTRRSVSCSCPVVKRLKIDCEESEGTESGVPNVPEKLEESQEKETSTALSGVDHDRILDGNPPNSQDRTSVDPLHQTIVKDSSNLYQERRYLLKRLGEKEDILRRLKMVKLYRSKNNLTELQSLIEKWRKGSQLVLYELQTALSAENSKISLTHLIDNCGLDDQLLMYNRTEEDFETV</sequence>
<feature type="compositionally biased region" description="Basic and acidic residues" evidence="11">
    <location>
        <begin position="100"/>
        <end position="110"/>
    </location>
</feature>
<dbReference type="PANTHER" id="PTHR28643:SF1">
    <property type="entry name" value="SWI5-DEPENDENT RECOMBINATION DNA REPAIR PROTEIN 1 HOMOLOG"/>
    <property type="match status" value="1"/>
</dbReference>
<organism evidence="12 13">
    <name type="scientific">Leptobrachium leishanense</name>
    <name type="common">Leishan spiny toad</name>
    <dbReference type="NCBI Taxonomy" id="445787"/>
    <lineage>
        <taxon>Eukaryota</taxon>
        <taxon>Metazoa</taxon>
        <taxon>Chordata</taxon>
        <taxon>Craniata</taxon>
        <taxon>Vertebrata</taxon>
        <taxon>Euteleostomi</taxon>
        <taxon>Amphibia</taxon>
        <taxon>Batrachia</taxon>
        <taxon>Anura</taxon>
        <taxon>Pelobatoidea</taxon>
        <taxon>Megophryidae</taxon>
        <taxon>Leptobrachium</taxon>
    </lineage>
</organism>
<dbReference type="GO" id="GO:0032798">
    <property type="term" value="C:Swi5-Sfr1 complex"/>
    <property type="evidence" value="ECO:0007669"/>
    <property type="project" value="InterPro"/>
</dbReference>
<protein>
    <recommendedName>
        <fullName evidence="3">Swi5-dependent recombination DNA repair protein 1 homolog</fullName>
    </recommendedName>
    <alternativeName>
        <fullName evidence="10">Meiosis protein 5 homolog</fullName>
    </alternativeName>
</protein>
<evidence type="ECO:0000256" key="8">
    <source>
        <dbReference type="ARBA" id="ARBA00023204"/>
    </source>
</evidence>
<dbReference type="Ensembl" id="ENSLLET00000032685.1">
    <property type="protein sequence ID" value="ENSLLEP00000031473.1"/>
    <property type="gene ID" value="ENSLLEG00000019900.1"/>
</dbReference>
<evidence type="ECO:0000256" key="3">
    <source>
        <dbReference type="ARBA" id="ARBA00014688"/>
    </source>
</evidence>
<dbReference type="InterPro" id="IPR018468">
    <property type="entry name" value="SFR1/Mei5"/>
</dbReference>
<dbReference type="Proteomes" id="UP000694569">
    <property type="component" value="Unplaced"/>
</dbReference>
<keyword evidence="4" id="KW-0227">DNA damage</keyword>
<evidence type="ECO:0000256" key="6">
    <source>
        <dbReference type="ARBA" id="ARBA00023054"/>
    </source>
</evidence>
<gene>
    <name evidence="12" type="primary">SFR1</name>
</gene>
<evidence type="ECO:0000256" key="4">
    <source>
        <dbReference type="ARBA" id="ARBA00022763"/>
    </source>
</evidence>
<comment type="similarity">
    <text evidence="2">Belongs to the SFR1/MEI5 family.</text>
</comment>
<keyword evidence="6" id="KW-0175">Coiled coil</keyword>
<dbReference type="AlphaFoldDB" id="A0A8C5Q3P8"/>
<evidence type="ECO:0000256" key="1">
    <source>
        <dbReference type="ARBA" id="ARBA00004123"/>
    </source>
</evidence>
<dbReference type="GO" id="GO:0003713">
    <property type="term" value="F:transcription coactivator activity"/>
    <property type="evidence" value="ECO:0007669"/>
    <property type="project" value="InterPro"/>
</dbReference>
<dbReference type="InterPro" id="IPR042429">
    <property type="entry name" value="SFR1"/>
</dbReference>
<evidence type="ECO:0000256" key="2">
    <source>
        <dbReference type="ARBA" id="ARBA00008729"/>
    </source>
</evidence>
<dbReference type="OrthoDB" id="10044040at2759"/>
<proteinExistence type="inferred from homology"/>
<evidence type="ECO:0000256" key="5">
    <source>
        <dbReference type="ARBA" id="ARBA00023015"/>
    </source>
</evidence>
<feature type="region of interest" description="Disordered" evidence="11">
    <location>
        <begin position="86"/>
        <end position="137"/>
    </location>
</feature>
<dbReference type="GO" id="GO:0000724">
    <property type="term" value="P:double-strand break repair via homologous recombination"/>
    <property type="evidence" value="ECO:0007669"/>
    <property type="project" value="InterPro"/>
</dbReference>
<keyword evidence="5" id="KW-0805">Transcription regulation</keyword>
<name>A0A8C5Q3P8_9ANUR</name>
<dbReference type="PANTHER" id="PTHR28643">
    <property type="entry name" value="SWI5-DEPENDENT RECOMBINATION DNA REPAIR PROTEIN 1 HOMOLOG"/>
    <property type="match status" value="1"/>
</dbReference>
<evidence type="ECO:0000256" key="10">
    <source>
        <dbReference type="ARBA" id="ARBA00033234"/>
    </source>
</evidence>
<dbReference type="Pfam" id="PF10376">
    <property type="entry name" value="Mei5"/>
    <property type="match status" value="1"/>
</dbReference>
<keyword evidence="7" id="KW-0804">Transcription</keyword>
<evidence type="ECO:0000313" key="13">
    <source>
        <dbReference type="Proteomes" id="UP000694569"/>
    </source>
</evidence>
<keyword evidence="13" id="KW-1185">Reference proteome</keyword>
<evidence type="ECO:0000256" key="7">
    <source>
        <dbReference type="ARBA" id="ARBA00023163"/>
    </source>
</evidence>
<accession>A0A8C5Q3P8</accession>
<keyword evidence="8" id="KW-0234">DNA repair</keyword>
<reference evidence="12" key="2">
    <citation type="submission" date="2025-09" db="UniProtKB">
        <authorList>
            <consortium name="Ensembl"/>
        </authorList>
    </citation>
    <scope>IDENTIFICATION</scope>
</reference>
<dbReference type="GeneTree" id="ENSGT00390000018550"/>
<evidence type="ECO:0000256" key="11">
    <source>
        <dbReference type="SAM" id="MobiDB-lite"/>
    </source>
</evidence>